<dbReference type="GO" id="GO:0005506">
    <property type="term" value="F:iron ion binding"/>
    <property type="evidence" value="ECO:0007669"/>
    <property type="project" value="InterPro"/>
</dbReference>
<dbReference type="GO" id="GO:0008610">
    <property type="term" value="P:lipid biosynthetic process"/>
    <property type="evidence" value="ECO:0007669"/>
    <property type="project" value="InterPro"/>
</dbReference>
<evidence type="ECO:0000313" key="10">
    <source>
        <dbReference type="Proteomes" id="UP000238348"/>
    </source>
</evidence>
<dbReference type="GO" id="GO:0016020">
    <property type="term" value="C:membrane"/>
    <property type="evidence" value="ECO:0007669"/>
    <property type="project" value="GOC"/>
</dbReference>
<dbReference type="PANTHER" id="PTHR21624">
    <property type="entry name" value="STEROL DESATURASE-RELATED PROTEIN"/>
    <property type="match status" value="1"/>
</dbReference>
<protein>
    <recommendedName>
        <fullName evidence="8">Fatty acid hydroxylase domain-containing protein</fullName>
    </recommendedName>
</protein>
<dbReference type="GO" id="GO:0050479">
    <property type="term" value="F:glyceryl-ether monooxygenase activity"/>
    <property type="evidence" value="ECO:0007669"/>
    <property type="project" value="TreeGrafter"/>
</dbReference>
<sequence>MTPNLILLAVPAFFVFIGVELWLSRRRGRRDYRFSDAIANLSCGVGQQAIVALVSAGVFVYVLLFERAALVRLSPSSPAVWLACFAAVDFCYYWAHRASHEVGFLWAAHEVHHQSEDYNLSVALRQSWLQRAFFWPFYWPLALLGFPPVVLLTTYSLNTLYQFWIHTRLVGRLGVLERVLNTPSHHRVHHGVDAEYLDKNYGGVLIVWDRLFGSFRQEEAPPRYGVVKPLRSFNAVRANLDPWRRLWRMAAAEPRLRGKLLVYLRPPGFRSEASPPEPGPLRTDPGYVVYGPERPLGSRAGAAALFLAALIGALVLLHHAPELTPLPLWAGAVAIVAALTAAGALLDGRTAPAPAPGLALARGEAPAAPLDRAL</sequence>
<dbReference type="PANTHER" id="PTHR21624:SF1">
    <property type="entry name" value="ALKYLGLYCEROL MONOOXYGENASE"/>
    <property type="match status" value="1"/>
</dbReference>
<evidence type="ECO:0000256" key="1">
    <source>
        <dbReference type="ARBA" id="ARBA00004127"/>
    </source>
</evidence>
<evidence type="ECO:0000256" key="6">
    <source>
        <dbReference type="ARBA" id="ARBA00023136"/>
    </source>
</evidence>
<feature type="transmembrane region" description="Helical" evidence="7">
    <location>
        <begin position="137"/>
        <end position="158"/>
    </location>
</feature>
<dbReference type="Pfam" id="PF04116">
    <property type="entry name" value="FA_hydroxylase"/>
    <property type="match status" value="1"/>
</dbReference>
<dbReference type="Proteomes" id="UP000238348">
    <property type="component" value="Chromosome"/>
</dbReference>
<evidence type="ECO:0000313" key="9">
    <source>
        <dbReference type="EMBL" id="AUX45809.1"/>
    </source>
</evidence>
<evidence type="ECO:0000256" key="2">
    <source>
        <dbReference type="ARBA" id="ARBA00022692"/>
    </source>
</evidence>
<reference evidence="9 10" key="1">
    <citation type="submission" date="2015-09" db="EMBL/GenBank/DDBJ databases">
        <title>Sorangium comparison.</title>
        <authorList>
            <person name="Zaburannyi N."/>
            <person name="Bunk B."/>
            <person name="Overmann J."/>
            <person name="Mueller R."/>
        </authorList>
    </citation>
    <scope>NUCLEOTIDE SEQUENCE [LARGE SCALE GENOMIC DNA]</scope>
    <source>
        <strain evidence="9 10">So ce26</strain>
    </source>
</reference>
<dbReference type="InterPro" id="IPR051689">
    <property type="entry name" value="Sterol_desaturase/TMEM195"/>
</dbReference>
<evidence type="ECO:0000256" key="4">
    <source>
        <dbReference type="ARBA" id="ARBA00023002"/>
    </source>
</evidence>
<dbReference type="OrthoDB" id="5291790at2"/>
<organism evidence="9 10">
    <name type="scientific">Sorangium cellulosum</name>
    <name type="common">Polyangium cellulosum</name>
    <dbReference type="NCBI Taxonomy" id="56"/>
    <lineage>
        <taxon>Bacteria</taxon>
        <taxon>Pseudomonadati</taxon>
        <taxon>Myxococcota</taxon>
        <taxon>Polyangia</taxon>
        <taxon>Polyangiales</taxon>
        <taxon>Polyangiaceae</taxon>
        <taxon>Sorangium</taxon>
    </lineage>
</organism>
<keyword evidence="4" id="KW-0560">Oxidoreductase</keyword>
<proteinExistence type="predicted"/>
<dbReference type="InterPro" id="IPR006694">
    <property type="entry name" value="Fatty_acid_hydroxylase"/>
</dbReference>
<keyword evidence="3 7" id="KW-1133">Transmembrane helix</keyword>
<feature type="transmembrane region" description="Helical" evidence="7">
    <location>
        <begin position="326"/>
        <end position="346"/>
    </location>
</feature>
<feature type="transmembrane region" description="Helical" evidence="7">
    <location>
        <begin position="44"/>
        <end position="64"/>
    </location>
</feature>
<feature type="transmembrane region" description="Helical" evidence="7">
    <location>
        <begin position="300"/>
        <end position="320"/>
    </location>
</feature>
<keyword evidence="5" id="KW-0443">Lipid metabolism</keyword>
<evidence type="ECO:0000256" key="5">
    <source>
        <dbReference type="ARBA" id="ARBA00023098"/>
    </source>
</evidence>
<feature type="domain" description="Fatty acid hydroxylase" evidence="8">
    <location>
        <begin position="81"/>
        <end position="214"/>
    </location>
</feature>
<dbReference type="GO" id="GO:0012505">
    <property type="term" value="C:endomembrane system"/>
    <property type="evidence" value="ECO:0007669"/>
    <property type="project" value="UniProtKB-SubCell"/>
</dbReference>
<dbReference type="EMBL" id="CP012673">
    <property type="protein sequence ID" value="AUX45809.1"/>
    <property type="molecule type" value="Genomic_DNA"/>
</dbReference>
<evidence type="ECO:0000259" key="8">
    <source>
        <dbReference type="Pfam" id="PF04116"/>
    </source>
</evidence>
<keyword evidence="6 7" id="KW-0472">Membrane</keyword>
<evidence type="ECO:0000256" key="3">
    <source>
        <dbReference type="ARBA" id="ARBA00022989"/>
    </source>
</evidence>
<keyword evidence="2 7" id="KW-0812">Transmembrane</keyword>
<gene>
    <name evidence="9" type="ORF">SOCE26_073050</name>
</gene>
<feature type="transmembrane region" description="Helical" evidence="7">
    <location>
        <begin position="6"/>
        <end position="23"/>
    </location>
</feature>
<name>A0A2L0F2X4_SORCE</name>
<evidence type="ECO:0000256" key="7">
    <source>
        <dbReference type="SAM" id="Phobius"/>
    </source>
</evidence>
<accession>A0A2L0F2X4</accession>
<dbReference type="AlphaFoldDB" id="A0A2L0F2X4"/>
<comment type="subcellular location">
    <subcellularLocation>
        <location evidence="1">Endomembrane system</location>
        <topology evidence="1">Multi-pass membrane protein</topology>
    </subcellularLocation>
</comment>
<dbReference type="RefSeq" id="WP_104984138.1">
    <property type="nucleotide sequence ID" value="NZ_CP012673.1"/>
</dbReference>
<dbReference type="GO" id="GO:0006643">
    <property type="term" value="P:membrane lipid metabolic process"/>
    <property type="evidence" value="ECO:0007669"/>
    <property type="project" value="TreeGrafter"/>
</dbReference>